<keyword evidence="5" id="KW-1015">Disulfide bond</keyword>
<dbReference type="GO" id="GO:0005737">
    <property type="term" value="C:cytoplasm"/>
    <property type="evidence" value="ECO:0007669"/>
    <property type="project" value="UniProtKB-ARBA"/>
</dbReference>
<dbReference type="InterPro" id="IPR011001">
    <property type="entry name" value="Saposin-like"/>
</dbReference>
<evidence type="ECO:0000256" key="1">
    <source>
        <dbReference type="ARBA" id="ARBA00004613"/>
    </source>
</evidence>
<dbReference type="InterPro" id="IPR007856">
    <property type="entry name" value="SapB_1"/>
</dbReference>
<dbReference type="Pfam" id="PF03489">
    <property type="entry name" value="SapB_2"/>
    <property type="match status" value="1"/>
</dbReference>
<dbReference type="OrthoDB" id="69496at2759"/>
<accession>A0A401PYX3</accession>
<dbReference type="STRING" id="75743.A0A401PYX3"/>
<feature type="domain" description="Saposin B-type" evidence="7">
    <location>
        <begin position="76"/>
        <end position="149"/>
    </location>
</feature>
<comment type="caution">
    <text evidence="8">The sequence shown here is derived from an EMBL/GenBank/DDBJ whole genome shotgun (WGS) entry which is preliminary data.</text>
</comment>
<keyword evidence="6" id="KW-0325">Glycoprotein</keyword>
<keyword evidence="3" id="KW-0732">Signal</keyword>
<dbReference type="FunFam" id="1.10.225.10:FF:000002">
    <property type="entry name" value="prosaposin isoform X2"/>
    <property type="match status" value="1"/>
</dbReference>
<evidence type="ECO:0000256" key="4">
    <source>
        <dbReference type="ARBA" id="ARBA00022737"/>
    </source>
</evidence>
<dbReference type="EMBL" id="BFAA01018334">
    <property type="protein sequence ID" value="GCB78331.1"/>
    <property type="molecule type" value="Genomic_DNA"/>
</dbReference>
<name>A0A401PYX3_SCYTO</name>
<keyword evidence="4" id="KW-0677">Repeat</keyword>
<feature type="non-terminal residue" evidence="8">
    <location>
        <position position="1"/>
    </location>
</feature>
<evidence type="ECO:0000256" key="6">
    <source>
        <dbReference type="ARBA" id="ARBA00023180"/>
    </source>
</evidence>
<gene>
    <name evidence="8" type="ORF">scyTo_0021189</name>
</gene>
<dbReference type="AlphaFoldDB" id="A0A401PYX3"/>
<comment type="subcellular location">
    <subcellularLocation>
        <location evidence="1">Secreted</location>
    </subcellularLocation>
</comment>
<dbReference type="InterPro" id="IPR051428">
    <property type="entry name" value="Sphingo_Act-Surfact_Prot"/>
</dbReference>
<dbReference type="GO" id="GO:0006629">
    <property type="term" value="P:lipid metabolic process"/>
    <property type="evidence" value="ECO:0007669"/>
    <property type="project" value="InterPro"/>
</dbReference>
<keyword evidence="9" id="KW-1185">Reference proteome</keyword>
<proteinExistence type="predicted"/>
<evidence type="ECO:0000256" key="3">
    <source>
        <dbReference type="ARBA" id="ARBA00022729"/>
    </source>
</evidence>
<dbReference type="Pfam" id="PF05184">
    <property type="entry name" value="SapB_1"/>
    <property type="match status" value="1"/>
</dbReference>
<organism evidence="8 9">
    <name type="scientific">Scyliorhinus torazame</name>
    <name type="common">Cloudy catshark</name>
    <name type="synonym">Catulus torazame</name>
    <dbReference type="NCBI Taxonomy" id="75743"/>
    <lineage>
        <taxon>Eukaryota</taxon>
        <taxon>Metazoa</taxon>
        <taxon>Chordata</taxon>
        <taxon>Craniata</taxon>
        <taxon>Vertebrata</taxon>
        <taxon>Chondrichthyes</taxon>
        <taxon>Elasmobranchii</taxon>
        <taxon>Galeomorphii</taxon>
        <taxon>Galeoidea</taxon>
        <taxon>Carcharhiniformes</taxon>
        <taxon>Scyliorhinidae</taxon>
        <taxon>Scyliorhinus</taxon>
    </lineage>
</organism>
<dbReference type="SUPFAM" id="SSF47862">
    <property type="entry name" value="Saposin"/>
    <property type="match status" value="2"/>
</dbReference>
<dbReference type="PANTHER" id="PTHR11480:SF3">
    <property type="entry name" value="BCDNA.GH08312"/>
    <property type="match status" value="1"/>
</dbReference>
<dbReference type="Gene3D" id="1.10.225.10">
    <property type="entry name" value="Saposin-like"/>
    <property type="match status" value="2"/>
</dbReference>
<dbReference type="InterPro" id="IPR008138">
    <property type="entry name" value="SapB_2"/>
</dbReference>
<dbReference type="InterPro" id="IPR008139">
    <property type="entry name" value="SaposinB_dom"/>
</dbReference>
<evidence type="ECO:0000313" key="9">
    <source>
        <dbReference type="Proteomes" id="UP000288216"/>
    </source>
</evidence>
<keyword evidence="2" id="KW-0964">Secreted</keyword>
<dbReference type="SMART" id="SM00741">
    <property type="entry name" value="SapB"/>
    <property type="match status" value="2"/>
</dbReference>
<feature type="domain" description="Saposin B-type" evidence="7">
    <location>
        <begin position="1"/>
        <end position="73"/>
    </location>
</feature>
<evidence type="ECO:0000256" key="2">
    <source>
        <dbReference type="ARBA" id="ARBA00022525"/>
    </source>
</evidence>
<dbReference type="GO" id="GO:0005576">
    <property type="term" value="C:extracellular region"/>
    <property type="evidence" value="ECO:0007669"/>
    <property type="project" value="UniProtKB-SubCell"/>
</dbReference>
<evidence type="ECO:0000313" key="8">
    <source>
        <dbReference type="EMBL" id="GCB78331.1"/>
    </source>
</evidence>
<dbReference type="Proteomes" id="UP000288216">
    <property type="component" value="Unassembled WGS sequence"/>
</dbReference>
<reference evidence="8 9" key="1">
    <citation type="journal article" date="2018" name="Nat. Ecol. Evol.">
        <title>Shark genomes provide insights into elasmobranch evolution and the origin of vertebrates.</title>
        <authorList>
            <person name="Hara Y"/>
            <person name="Yamaguchi K"/>
            <person name="Onimaru K"/>
            <person name="Kadota M"/>
            <person name="Koyanagi M"/>
            <person name="Keeley SD"/>
            <person name="Tatsumi K"/>
            <person name="Tanaka K"/>
            <person name="Motone F"/>
            <person name="Kageyama Y"/>
            <person name="Nozu R"/>
            <person name="Adachi N"/>
            <person name="Nishimura O"/>
            <person name="Nakagawa R"/>
            <person name="Tanegashima C"/>
            <person name="Kiyatake I"/>
            <person name="Matsumoto R"/>
            <person name="Murakumo K"/>
            <person name="Nishida K"/>
            <person name="Terakita A"/>
            <person name="Kuratani S"/>
            <person name="Sato K"/>
            <person name="Hyodo S Kuraku.S."/>
        </authorList>
    </citation>
    <scope>NUCLEOTIDE SEQUENCE [LARGE SCALE GENOMIC DNA]</scope>
</reference>
<sequence length="167" mass="18238">KSGPCDLCKEVVTVMGNLLKDNATEEELRGYLQAACELLPSPSLTSECNELVDNYLPIILDILKGELGNDDVCLDCTQFITEIQTAAKDKASVFEELVAQLKQQCNLGAGLTQLCEKYISLQAPQVAEILMNTDAKEICTMNGFCQKTAIVPMKPLQEAIVNPVQVQ</sequence>
<protein>
    <recommendedName>
        <fullName evidence="7">Saposin B-type domain-containing protein</fullName>
    </recommendedName>
</protein>
<dbReference type="PROSITE" id="PS50015">
    <property type="entry name" value="SAP_B"/>
    <property type="match status" value="2"/>
</dbReference>
<evidence type="ECO:0000256" key="5">
    <source>
        <dbReference type="ARBA" id="ARBA00023157"/>
    </source>
</evidence>
<evidence type="ECO:0000259" key="7">
    <source>
        <dbReference type="PROSITE" id="PS50015"/>
    </source>
</evidence>
<dbReference type="PANTHER" id="PTHR11480">
    <property type="entry name" value="SAPOSIN-RELATED"/>
    <property type="match status" value="1"/>
</dbReference>